<dbReference type="OrthoDB" id="9769600at2"/>
<accession>A0A1X9SZE9</accession>
<dbReference type="Pfam" id="PF13450">
    <property type="entry name" value="NAD_binding_8"/>
    <property type="match status" value="1"/>
</dbReference>
<sequence length="417" mass="48718">MTVILGAGISGISASYHLNKKDIQNIIFEQDNDWGGLCGNFEIDGFRFDKAVHLSFSDNEYVKDLFSKSCDCFIHEPIAYNYYNGSWLKHPAQNNLMPLSLDEKIDIITDFVQNANDKANLKNYEQWLKAQYGNYFSENFAMVYTKKYWTLEAKDLSTTWVGNRMYTPNLKEVLKGAFENNTPNTYYASQMRYPKKGGYKSFLNFMRENCDIKFNKKVIQIDSLNKIVYFNDNTIYNYDNLISSIPLPEYKNLITNMPLHIKEACDRLKYTSIALVSFGFNRADIAKYLWFYIYDEEILASRCYSPSIKSNENAPNGCSSLQFEIYFSKDKPLNLTTQELINHIIKKSKQMNIFDIKDIVVQDCRILKYGNVIFYHKMENDRKVILDYLESLNIKTIGRFGKWEYLWSDQSLLSGIL</sequence>
<name>A0A1X9SZE9_9BACT</name>
<dbReference type="GO" id="GO:0050660">
    <property type="term" value="F:flavin adenine dinucleotide binding"/>
    <property type="evidence" value="ECO:0007669"/>
    <property type="project" value="TreeGrafter"/>
</dbReference>
<dbReference type="SUPFAM" id="SSF51971">
    <property type="entry name" value="Nucleotide-binding domain"/>
    <property type="match status" value="1"/>
</dbReference>
<keyword evidence="1" id="KW-0560">Oxidoreductase</keyword>
<dbReference type="EMBL" id="CP018791">
    <property type="protein sequence ID" value="ARR01611.1"/>
    <property type="molecule type" value="Genomic_DNA"/>
</dbReference>
<proteinExistence type="predicted"/>
<dbReference type="STRING" id="1660074.CVIC8964_0174"/>
<dbReference type="GO" id="GO:0004729">
    <property type="term" value="F:oxygen-dependent protoporphyrinogen oxidase activity"/>
    <property type="evidence" value="ECO:0007669"/>
    <property type="project" value="UniProtKB-EC"/>
</dbReference>
<dbReference type="RefSeq" id="WP_086333315.1">
    <property type="nucleotide sequence ID" value="NZ_CP018791.1"/>
</dbReference>
<gene>
    <name evidence="1" type="primary">hemG</name>
    <name evidence="1" type="ORF">CVIC8964_0174</name>
</gene>
<dbReference type="Gene3D" id="3.50.50.60">
    <property type="entry name" value="FAD/NAD(P)-binding domain"/>
    <property type="match status" value="1"/>
</dbReference>
<dbReference type="AlphaFoldDB" id="A0A1X9SZE9"/>
<evidence type="ECO:0000313" key="1">
    <source>
        <dbReference type="EMBL" id="ARR01611.1"/>
    </source>
</evidence>
<reference evidence="1 2" key="1">
    <citation type="journal article" date="2017" name="Genome Biol. Evol.">
        <title>Comparative Genomic Analysis Identifies a Campylobacter Clade Deficient in Selenium Metabolism.</title>
        <authorList>
            <person name="Miller W.G."/>
            <person name="Yee E."/>
            <person name="Lopes B.S."/>
            <person name="Chapman M.H."/>
            <person name="Huynh S."/>
            <person name="Bono J.L."/>
            <person name="Parker C.T."/>
            <person name="Strachan N.J.C."/>
            <person name="Forbes K.J."/>
        </authorList>
    </citation>
    <scope>NUCLEOTIDE SEQUENCE [LARGE SCALE GENOMIC DNA]</scope>
    <source>
        <strain evidence="1 2">RM8964</strain>
    </source>
</reference>
<evidence type="ECO:0000313" key="2">
    <source>
        <dbReference type="Proteomes" id="UP000194265"/>
    </source>
</evidence>
<dbReference type="InterPro" id="IPR036188">
    <property type="entry name" value="FAD/NAD-bd_sf"/>
</dbReference>
<dbReference type="PANTHER" id="PTHR21197">
    <property type="entry name" value="UDP-GALACTOPYRANOSE MUTASE"/>
    <property type="match status" value="1"/>
</dbReference>
<dbReference type="GO" id="GO:0008767">
    <property type="term" value="F:UDP-galactopyranose mutase activity"/>
    <property type="evidence" value="ECO:0007669"/>
    <property type="project" value="TreeGrafter"/>
</dbReference>
<dbReference type="PANTHER" id="PTHR21197:SF0">
    <property type="entry name" value="UDP-GALACTOPYRANOSE MUTASE"/>
    <property type="match status" value="1"/>
</dbReference>
<dbReference type="Proteomes" id="UP000194265">
    <property type="component" value="Chromosome"/>
</dbReference>
<protein>
    <submittedName>
        <fullName evidence="1">Protoporphyrinogen oxidase</fullName>
        <ecNumber evidence="1">1.3.3.4</ecNumber>
        <ecNumber evidence="1">1.3.5.3</ecNumber>
    </submittedName>
</protein>
<dbReference type="EC" id="1.3.3.4" evidence="1"/>
<dbReference type="GO" id="GO:0005829">
    <property type="term" value="C:cytosol"/>
    <property type="evidence" value="ECO:0007669"/>
    <property type="project" value="TreeGrafter"/>
</dbReference>
<organism evidence="1 2">
    <name type="scientific">Campylobacter vicugnae</name>
    <dbReference type="NCBI Taxonomy" id="1660076"/>
    <lineage>
        <taxon>Bacteria</taxon>
        <taxon>Pseudomonadati</taxon>
        <taxon>Campylobacterota</taxon>
        <taxon>Epsilonproteobacteria</taxon>
        <taxon>Campylobacterales</taxon>
        <taxon>Campylobacteraceae</taxon>
        <taxon>Campylobacter</taxon>
    </lineage>
</organism>
<dbReference type="EC" id="1.3.5.3" evidence="1"/>